<evidence type="ECO:0000313" key="1">
    <source>
        <dbReference type="EMBL" id="KAJ9659585.1"/>
    </source>
</evidence>
<dbReference type="EMBL" id="JAPDRQ010000038">
    <property type="protein sequence ID" value="KAJ9659585.1"/>
    <property type="molecule type" value="Genomic_DNA"/>
</dbReference>
<comment type="caution">
    <text evidence="1">The sequence shown here is derived from an EMBL/GenBank/DDBJ whole genome shotgun (WGS) entry which is preliminary data.</text>
</comment>
<dbReference type="EC" id="1.3.1.34" evidence="1"/>
<accession>A0ACC3ACW0</accession>
<dbReference type="Proteomes" id="UP001172386">
    <property type="component" value="Unassembled WGS sequence"/>
</dbReference>
<organism evidence="1 2">
    <name type="scientific">Neophaeococcomyces mojaviensis</name>
    <dbReference type="NCBI Taxonomy" id="3383035"/>
    <lineage>
        <taxon>Eukaryota</taxon>
        <taxon>Fungi</taxon>
        <taxon>Dikarya</taxon>
        <taxon>Ascomycota</taxon>
        <taxon>Pezizomycotina</taxon>
        <taxon>Eurotiomycetes</taxon>
        <taxon>Chaetothyriomycetidae</taxon>
        <taxon>Chaetothyriales</taxon>
        <taxon>Chaetothyriales incertae sedis</taxon>
        <taxon>Neophaeococcomyces</taxon>
    </lineage>
</organism>
<evidence type="ECO:0000313" key="2">
    <source>
        <dbReference type="Proteomes" id="UP001172386"/>
    </source>
</evidence>
<gene>
    <name evidence="1" type="primary">SPS19_2</name>
    <name evidence="1" type="ORF">H2198_002998</name>
</gene>
<protein>
    <submittedName>
        <fullName evidence="1">Peroxisomal 2 4-dienoyl-CoA reductase sps19</fullName>
        <ecNumber evidence="1">1.3.1.34</ecNumber>
    </submittedName>
</protein>
<proteinExistence type="predicted"/>
<name>A0ACC3ACW0_9EURO</name>
<keyword evidence="1" id="KW-0560">Oxidoreductase</keyword>
<sequence length="303" mass="32424">MSYPKADFVSSAWKDDLFRKKVVFCTGGNGTICSAQVRALVYLGADACIVGRNEQKTKNIAKELSEVRTNARVLGIGGVDVRQPRLLQTAIDRCVEELGGIDLLIVGAAGNFLASIEDLSPNAFKTVIDIDTLGSYNTVKLTLPHLVKSVQMQEAGNRGVGPSGRVIFVSATMHYTGYPLQAHVSAAKAAVDAIAVNFALEYGPFGVTSNIISPGPIGGTEGMRKLSMIEKIKEKEGRRVPLQRYGSVKDIADATVYLFSDAANYVNGEVLVVDGGAWRVLATGPDSGIQYPENVLTRNTSKI</sequence>
<reference evidence="1" key="1">
    <citation type="submission" date="2022-10" db="EMBL/GenBank/DDBJ databases">
        <title>Culturing micro-colonial fungi from biological soil crusts in the Mojave desert and describing Neophaeococcomyces mojavensis, and introducing the new genera and species Taxawa tesnikishii.</title>
        <authorList>
            <person name="Kurbessoian T."/>
            <person name="Stajich J.E."/>
        </authorList>
    </citation>
    <scope>NUCLEOTIDE SEQUENCE</scope>
    <source>
        <strain evidence="1">JES_112</strain>
    </source>
</reference>
<keyword evidence="2" id="KW-1185">Reference proteome</keyword>